<comment type="caution">
    <text evidence="14">The sequence shown here is derived from an EMBL/GenBank/DDBJ whole genome shotgun (WGS) entry which is preliminary data.</text>
</comment>
<dbReference type="SMART" id="SM00558">
    <property type="entry name" value="JmjC"/>
    <property type="match status" value="1"/>
</dbReference>
<evidence type="ECO:0000256" key="10">
    <source>
        <dbReference type="SAM" id="Coils"/>
    </source>
</evidence>
<dbReference type="GO" id="GO:0003677">
    <property type="term" value="F:DNA binding"/>
    <property type="evidence" value="ECO:0007669"/>
    <property type="project" value="UniProtKB-UniRule"/>
</dbReference>
<dbReference type="Gene3D" id="2.60.120.650">
    <property type="entry name" value="Cupin"/>
    <property type="match status" value="1"/>
</dbReference>
<name>A0A2P6NXK7_9EUKA</name>
<keyword evidence="4" id="KW-0223">Dioxygenase</keyword>
<dbReference type="PANTHER" id="PTHR12461">
    <property type="entry name" value="HYPOXIA-INDUCIBLE FACTOR 1 ALPHA INHIBITOR-RELATED"/>
    <property type="match status" value="1"/>
</dbReference>
<proteinExistence type="predicted"/>
<keyword evidence="6" id="KW-0408">Iron</keyword>
<reference evidence="14 15" key="1">
    <citation type="journal article" date="2018" name="Genome Biol. Evol.">
        <title>Multiple Roots of Fruiting Body Formation in Amoebozoa.</title>
        <authorList>
            <person name="Hillmann F."/>
            <person name="Forbes G."/>
            <person name="Novohradska S."/>
            <person name="Ferling I."/>
            <person name="Riege K."/>
            <person name="Groth M."/>
            <person name="Westermann M."/>
            <person name="Marz M."/>
            <person name="Spaller T."/>
            <person name="Winckler T."/>
            <person name="Schaap P."/>
            <person name="Glockner G."/>
        </authorList>
    </citation>
    <scope>NUCLEOTIDE SEQUENCE [LARGE SCALE GENOMIC DNA]</scope>
    <source>
        <strain evidence="14 15">Jena</strain>
    </source>
</reference>
<dbReference type="FunFam" id="2.60.120.650:FF:000061">
    <property type="entry name" value="Glucosamine 6-phosphate N-acetyltransferase"/>
    <property type="match status" value="1"/>
</dbReference>
<keyword evidence="3" id="KW-0479">Metal-binding</keyword>
<dbReference type="AlphaFoldDB" id="A0A2P6NXK7"/>
<dbReference type="InterPro" id="IPR056520">
    <property type="entry name" value="ARM_KDM8_N"/>
</dbReference>
<gene>
    <name evidence="14" type="ORF">PROFUN_02787</name>
</gene>
<dbReference type="InterPro" id="IPR029063">
    <property type="entry name" value="SAM-dependent_MTases_sf"/>
</dbReference>
<evidence type="ECO:0000256" key="4">
    <source>
        <dbReference type="ARBA" id="ARBA00022964"/>
    </source>
</evidence>
<dbReference type="SUPFAM" id="SSF51197">
    <property type="entry name" value="Clavaminate synthase-like"/>
    <property type="match status" value="1"/>
</dbReference>
<dbReference type="PROSITE" id="PS51184">
    <property type="entry name" value="JMJC"/>
    <property type="match status" value="1"/>
</dbReference>
<evidence type="ECO:0000256" key="5">
    <source>
        <dbReference type="ARBA" id="ARBA00023002"/>
    </source>
</evidence>
<protein>
    <submittedName>
        <fullName evidence="14">Lysine-specific demethylase 8-like</fullName>
    </submittedName>
</protein>
<dbReference type="InterPro" id="IPR009057">
    <property type="entry name" value="Homeodomain-like_sf"/>
</dbReference>
<feature type="DNA-binding region" description="Homeobox" evidence="8">
    <location>
        <begin position="806"/>
        <end position="865"/>
    </location>
</feature>
<dbReference type="Proteomes" id="UP000241769">
    <property type="component" value="Unassembled WGS sequence"/>
</dbReference>
<evidence type="ECO:0000256" key="1">
    <source>
        <dbReference type="ARBA" id="ARBA00001954"/>
    </source>
</evidence>
<dbReference type="InterPro" id="IPR003347">
    <property type="entry name" value="JmjC_dom"/>
</dbReference>
<evidence type="ECO:0000256" key="8">
    <source>
        <dbReference type="PROSITE-ProRule" id="PRU00108"/>
    </source>
</evidence>
<keyword evidence="14" id="KW-0808">Transferase</keyword>
<dbReference type="InParanoid" id="A0A2P6NXK7"/>
<dbReference type="Pfam" id="PF10294">
    <property type="entry name" value="Methyltransf_16"/>
    <property type="match status" value="1"/>
</dbReference>
<keyword evidence="8 9" id="KW-0371">Homeobox</keyword>
<dbReference type="CDD" id="cd00086">
    <property type="entry name" value="homeodomain"/>
    <property type="match status" value="1"/>
</dbReference>
<organism evidence="14 15">
    <name type="scientific">Planoprotostelium fungivorum</name>
    <dbReference type="NCBI Taxonomy" id="1890364"/>
    <lineage>
        <taxon>Eukaryota</taxon>
        <taxon>Amoebozoa</taxon>
        <taxon>Evosea</taxon>
        <taxon>Variosea</taxon>
        <taxon>Cavosteliida</taxon>
        <taxon>Cavosteliaceae</taxon>
        <taxon>Planoprotostelium</taxon>
    </lineage>
</organism>
<feature type="compositionally biased region" description="Basic and acidic residues" evidence="11">
    <location>
        <begin position="171"/>
        <end position="187"/>
    </location>
</feature>
<dbReference type="InterPro" id="IPR041667">
    <property type="entry name" value="Cupin_8"/>
</dbReference>
<dbReference type="SMART" id="SM00389">
    <property type="entry name" value="HOX"/>
    <property type="match status" value="1"/>
</dbReference>
<dbReference type="Gene3D" id="1.10.10.60">
    <property type="entry name" value="Homeodomain-like"/>
    <property type="match status" value="1"/>
</dbReference>
<dbReference type="GO" id="GO:0051213">
    <property type="term" value="F:dioxygenase activity"/>
    <property type="evidence" value="ECO:0007669"/>
    <property type="project" value="UniProtKB-KW"/>
</dbReference>
<sequence>MTPPPEETSASWNLSARTSCSQDQSEKLPIYTHDSSHDGQVTEMGGAIWIELCSNTTRDLRKFLKEKNVKKSNAEATVTQLEGQCSELLEACWEALHGGVWKDVPVVWRKLYSYVCLLFASCKGLQQPTPEMKGEKEALKQLDLGLIMGTPNETIRSLISRFASELTKQLPQDEKKEEKKEEKKDDTTGGTKRKAEDEGEGEAAKSAKNIDPKRAVEVASRLPMEEFMISYYLLSKPVIITDCMEHWPAMNERKWSDLNYLKRIAGPRTVPIEVGRHYLDDDWGQKLMSLSEFIEEYVKNPRAGQPRGYLAQTPLFDQLPDLRKDICVPEYCALADDDFSGDENEEDVAINGWLGPCGTISPAHYDPKNNLLCQVVGSKYVRMYAPSQTDKLYPLAGKMKNSSGVDVEDPDEEKFPKFRDAQYVECVLKEGEMLFIPKKWWHYVRSLSVSFSVSFWKAKNKGIQPEPPSFSYILEGWEDGVKFSREVDSLDRWATQSAIQVTDPHSPHLGGYLWDSSSLFCCYLESATACGALDLRDKTCIELGSGVGLVGVMLAKLKTHRVIMTDIQELADVMRENLNINRGEESKSALVTERDVLYAAPLFWGDKEAADHIIETYVRPQEYPDYLFAVDCIYSEASASGLVVSMDHLCGPDTIIYCISEQRNEEAQRKFKEEAEKIFDLKVTPREEWFPFDVNLSAETARRHTACANSGKNVTRYAVKKYPFEATDVILKTQLLDKFVSQFAEQNNLLPTGVMKEACIIFPLEQNNTPGYRLLTCTASSSLKKYSSITQTHGFTFRKRLELQDGRRRGNVTTVEQHAMLEQAYKKKERPTAPEFVTLSEKIMMPERRIRNWFQNKRSKESRQMKQNRLMCGSLCVDTKGENTEEEHNLNKMNISYITDTDQEIIV</sequence>
<keyword evidence="15" id="KW-1185">Reference proteome</keyword>
<accession>A0A2P6NXK7</accession>
<dbReference type="Pfam" id="PF13621">
    <property type="entry name" value="Cupin_8"/>
    <property type="match status" value="1"/>
</dbReference>
<dbReference type="Pfam" id="PF24472">
    <property type="entry name" value="ARM_KDM8_N"/>
    <property type="match status" value="1"/>
</dbReference>
<dbReference type="Gene3D" id="3.40.50.150">
    <property type="entry name" value="Vaccinia Virus protein VP39"/>
    <property type="match status" value="1"/>
</dbReference>
<comment type="subcellular location">
    <subcellularLocation>
        <location evidence="2 8 9">Nucleus</location>
    </subcellularLocation>
</comment>
<feature type="domain" description="JmjC" evidence="13">
    <location>
        <begin position="317"/>
        <end position="472"/>
    </location>
</feature>
<keyword evidence="7 8" id="KW-0539">Nucleus</keyword>
<dbReference type="InterPro" id="IPR019410">
    <property type="entry name" value="Methyltransf_16"/>
</dbReference>
<keyword evidence="5" id="KW-0560">Oxidoreductase</keyword>
<dbReference type="PANTHER" id="PTHR12461:SF105">
    <property type="entry name" value="HYPOXIA-INDUCIBLE FACTOR 1-ALPHA INHIBITOR"/>
    <property type="match status" value="1"/>
</dbReference>
<evidence type="ECO:0000313" key="15">
    <source>
        <dbReference type="Proteomes" id="UP000241769"/>
    </source>
</evidence>
<evidence type="ECO:0000256" key="3">
    <source>
        <dbReference type="ARBA" id="ARBA00022723"/>
    </source>
</evidence>
<feature type="region of interest" description="Disordered" evidence="11">
    <location>
        <begin position="169"/>
        <end position="208"/>
    </location>
</feature>
<keyword evidence="8 9" id="KW-0238">DNA-binding</keyword>
<evidence type="ECO:0000256" key="9">
    <source>
        <dbReference type="RuleBase" id="RU000682"/>
    </source>
</evidence>
<evidence type="ECO:0000256" key="6">
    <source>
        <dbReference type="ARBA" id="ARBA00023004"/>
    </source>
</evidence>
<feature type="coiled-coil region" evidence="10">
    <location>
        <begin position="64"/>
        <end position="91"/>
    </location>
</feature>
<evidence type="ECO:0000313" key="14">
    <source>
        <dbReference type="EMBL" id="PRP88691.1"/>
    </source>
</evidence>
<dbReference type="GO" id="GO:0046872">
    <property type="term" value="F:metal ion binding"/>
    <property type="evidence" value="ECO:0007669"/>
    <property type="project" value="UniProtKB-KW"/>
</dbReference>
<dbReference type="PROSITE" id="PS50071">
    <property type="entry name" value="HOMEOBOX_2"/>
    <property type="match status" value="1"/>
</dbReference>
<evidence type="ECO:0000256" key="2">
    <source>
        <dbReference type="ARBA" id="ARBA00004123"/>
    </source>
</evidence>
<keyword evidence="14" id="KW-0489">Methyltransferase</keyword>
<evidence type="ECO:0000259" key="12">
    <source>
        <dbReference type="PROSITE" id="PS50071"/>
    </source>
</evidence>
<dbReference type="SUPFAM" id="SSF53335">
    <property type="entry name" value="S-adenosyl-L-methionine-dependent methyltransferases"/>
    <property type="match status" value="1"/>
</dbReference>
<dbReference type="InterPro" id="IPR001356">
    <property type="entry name" value="HD"/>
</dbReference>
<evidence type="ECO:0000256" key="11">
    <source>
        <dbReference type="SAM" id="MobiDB-lite"/>
    </source>
</evidence>
<feature type="domain" description="Homeobox" evidence="12">
    <location>
        <begin position="804"/>
        <end position="864"/>
    </location>
</feature>
<dbReference type="CDD" id="cd02440">
    <property type="entry name" value="AdoMet_MTases"/>
    <property type="match status" value="1"/>
</dbReference>
<dbReference type="EMBL" id="MDYQ01000008">
    <property type="protein sequence ID" value="PRP88691.1"/>
    <property type="molecule type" value="Genomic_DNA"/>
</dbReference>
<dbReference type="Pfam" id="PF00046">
    <property type="entry name" value="Homeodomain"/>
    <property type="match status" value="1"/>
</dbReference>
<evidence type="ECO:0000259" key="13">
    <source>
        <dbReference type="PROSITE" id="PS51184"/>
    </source>
</evidence>
<evidence type="ECO:0000256" key="7">
    <source>
        <dbReference type="ARBA" id="ARBA00023242"/>
    </source>
</evidence>
<dbReference type="GO" id="GO:0008168">
    <property type="term" value="F:methyltransferase activity"/>
    <property type="evidence" value="ECO:0007669"/>
    <property type="project" value="UniProtKB-KW"/>
</dbReference>
<dbReference type="GO" id="GO:0032259">
    <property type="term" value="P:methylation"/>
    <property type="evidence" value="ECO:0007669"/>
    <property type="project" value="UniProtKB-KW"/>
</dbReference>
<dbReference type="SUPFAM" id="SSF46689">
    <property type="entry name" value="Homeodomain-like"/>
    <property type="match status" value="1"/>
</dbReference>
<comment type="cofactor">
    <cofactor evidence="1">
        <name>Fe(2+)</name>
        <dbReference type="ChEBI" id="CHEBI:29033"/>
    </cofactor>
</comment>
<dbReference type="OrthoDB" id="47172at2759"/>
<keyword evidence="10" id="KW-0175">Coiled coil</keyword>
<dbReference type="GO" id="GO:0005634">
    <property type="term" value="C:nucleus"/>
    <property type="evidence" value="ECO:0007669"/>
    <property type="project" value="UniProtKB-SubCell"/>
</dbReference>